<dbReference type="PROSITE" id="PS51733">
    <property type="entry name" value="BPL_LPL_CATALYTIC"/>
    <property type="match status" value="1"/>
</dbReference>
<dbReference type="GO" id="GO:0005739">
    <property type="term" value="C:mitochondrion"/>
    <property type="evidence" value="ECO:0007669"/>
    <property type="project" value="TreeGrafter"/>
</dbReference>
<dbReference type="GO" id="GO:0009249">
    <property type="term" value="P:protein lipoylation"/>
    <property type="evidence" value="ECO:0007669"/>
    <property type="project" value="InterPro"/>
</dbReference>
<keyword evidence="7" id="KW-1185">Reference proteome</keyword>
<evidence type="ECO:0000256" key="3">
    <source>
        <dbReference type="ARBA" id="ARBA00008242"/>
    </source>
</evidence>
<sequence length="314" mass="35334">MYRNRPCVVIGRNQNPWKEADVPYAKNNDIWLVRRISGGGTVYHDLGNTNYSIIMPRASFDRNTNALLVSNALNSLKISTIVNQRHDITIDDYKVSGSAFKIIGKKAFHHGTMLLNTDTLYLRDCLRSKMNITEAKGVDSVPSKVTNLSKYMQNIDHQMFIDAVSHKFQAKYGRFKSIINFDQNSDIDFILKNRATTDGDVIPQSTIFTPPDTLSSWEWIFGQTPDFSFSTEGEIQNIKMVFIISTLKGHISKISIHSPTFDGQNLLCSLNLIDLLNAQLCGVKLKRSTLQAKSKKVFFNPALSKAISIICCSI</sequence>
<dbReference type="STRING" id="133385.A0A2T9YJJ8"/>
<organism evidence="6 7">
    <name type="scientific">Smittium simulii</name>
    <dbReference type="NCBI Taxonomy" id="133385"/>
    <lineage>
        <taxon>Eukaryota</taxon>
        <taxon>Fungi</taxon>
        <taxon>Fungi incertae sedis</taxon>
        <taxon>Zoopagomycota</taxon>
        <taxon>Kickxellomycotina</taxon>
        <taxon>Harpellomycetes</taxon>
        <taxon>Harpellales</taxon>
        <taxon>Legeriomycetaceae</taxon>
        <taxon>Smittium</taxon>
    </lineage>
</organism>
<dbReference type="Gene3D" id="3.30.930.10">
    <property type="entry name" value="Bira Bifunctional Protein, Domain 2"/>
    <property type="match status" value="1"/>
</dbReference>
<dbReference type="NCBIfam" id="TIGR00545">
    <property type="entry name" value="lipoyltrans"/>
    <property type="match status" value="1"/>
</dbReference>
<reference evidence="6 7" key="1">
    <citation type="journal article" date="2018" name="MBio">
        <title>Comparative Genomics Reveals the Core Gene Toolbox for the Fungus-Insect Symbiosis.</title>
        <authorList>
            <person name="Wang Y."/>
            <person name="Stata M."/>
            <person name="Wang W."/>
            <person name="Stajich J.E."/>
            <person name="White M.M."/>
            <person name="Moncalvo J.M."/>
        </authorList>
    </citation>
    <scope>NUCLEOTIDE SEQUENCE [LARGE SCALE GENOMIC DNA]</scope>
    <source>
        <strain evidence="6 7">SWE-8-4</strain>
    </source>
</reference>
<comment type="pathway">
    <text evidence="2">Protein modification; protein lipoylation via exogenous pathway; protein N(6)-(lipoyl)lysine from lipoate: step 2/2.</text>
</comment>
<evidence type="ECO:0000259" key="5">
    <source>
        <dbReference type="PROSITE" id="PS51733"/>
    </source>
</evidence>
<proteinExistence type="inferred from homology"/>
<accession>A0A2T9YJJ8</accession>
<dbReference type="CDD" id="cd16443">
    <property type="entry name" value="LplA"/>
    <property type="match status" value="1"/>
</dbReference>
<evidence type="ECO:0000313" key="7">
    <source>
        <dbReference type="Proteomes" id="UP000245383"/>
    </source>
</evidence>
<comment type="function">
    <text evidence="1">Catalyzes both the ATP-dependent activation of exogenously supplied lipoate to lipoyl-AMP and the transfer of the activated lipoyl onto the lipoyl domains of lipoate-dependent enzymes.</text>
</comment>
<protein>
    <recommendedName>
        <fullName evidence="4">Putative lipoate-protein ligase A</fullName>
    </recommendedName>
</protein>
<comment type="similarity">
    <text evidence="3">Belongs to the LplA family.</text>
</comment>
<dbReference type="InterPro" id="IPR004562">
    <property type="entry name" value="LipoylTrfase_LipoateP_Ligase"/>
</dbReference>
<dbReference type="GO" id="GO:0017118">
    <property type="term" value="F:lipoyltransferase activity"/>
    <property type="evidence" value="ECO:0007669"/>
    <property type="project" value="TreeGrafter"/>
</dbReference>
<evidence type="ECO:0000313" key="6">
    <source>
        <dbReference type="EMBL" id="PVU92489.1"/>
    </source>
</evidence>
<name>A0A2T9YJJ8_9FUNG</name>
<dbReference type="UniPathway" id="UPA00537">
    <property type="reaction ID" value="UER00595"/>
</dbReference>
<dbReference type="Proteomes" id="UP000245383">
    <property type="component" value="Unassembled WGS sequence"/>
</dbReference>
<comment type="caution">
    <text evidence="6">The sequence shown here is derived from an EMBL/GenBank/DDBJ whole genome shotgun (WGS) entry which is preliminary data.</text>
</comment>
<dbReference type="PANTHER" id="PTHR12561:SF3">
    <property type="entry name" value="LIPOYLTRANSFERASE 1, MITOCHONDRIAL"/>
    <property type="match status" value="1"/>
</dbReference>
<dbReference type="InterPro" id="IPR004143">
    <property type="entry name" value="BPL_LPL_catalytic"/>
</dbReference>
<dbReference type="PANTHER" id="PTHR12561">
    <property type="entry name" value="LIPOATE-PROTEIN LIGASE"/>
    <property type="match status" value="1"/>
</dbReference>
<feature type="domain" description="BPL/LPL catalytic" evidence="5">
    <location>
        <begin position="1"/>
        <end position="176"/>
    </location>
</feature>
<evidence type="ECO:0000256" key="4">
    <source>
        <dbReference type="ARBA" id="ARBA00015925"/>
    </source>
</evidence>
<dbReference type="Gene3D" id="3.30.390.50">
    <property type="entry name" value="CO dehydrogenase flavoprotein, C-terminal domain"/>
    <property type="match status" value="1"/>
</dbReference>
<evidence type="ECO:0000256" key="1">
    <source>
        <dbReference type="ARBA" id="ARBA00003253"/>
    </source>
</evidence>
<dbReference type="OrthoDB" id="201621at2759"/>
<evidence type="ECO:0000256" key="2">
    <source>
        <dbReference type="ARBA" id="ARBA00005085"/>
    </source>
</evidence>
<gene>
    <name evidence="6" type="ORF">BB561_003805</name>
</gene>
<dbReference type="InterPro" id="IPR045864">
    <property type="entry name" value="aa-tRNA-synth_II/BPL/LPL"/>
</dbReference>
<dbReference type="EMBL" id="MBFR01000160">
    <property type="protein sequence ID" value="PVU92489.1"/>
    <property type="molecule type" value="Genomic_DNA"/>
</dbReference>
<dbReference type="AlphaFoldDB" id="A0A2T9YJJ8"/>
<dbReference type="SUPFAM" id="SSF55681">
    <property type="entry name" value="Class II aaRS and biotin synthetases"/>
    <property type="match status" value="1"/>
</dbReference>
<dbReference type="Pfam" id="PF21948">
    <property type="entry name" value="LplA-B_cat"/>
    <property type="match status" value="1"/>
</dbReference>